<evidence type="ECO:0000256" key="3">
    <source>
        <dbReference type="ARBA" id="ARBA00022833"/>
    </source>
</evidence>
<sequence length="290" mass="32335">MANTPSKPTNASSPGVEVTKQCANCGKADGLACSRCMDHYFCDKSCMKIAWPEHKEVCAKDPIEKAVRRAGSVLQRLFLTARERASADKIFDIRWNGSDDRLEISFTCTIGEFHRFSRAPHLSDRDVIMALTAGQCWGAVAWYADVLMTLLKGTAVVIEEVNLELRLPAKWARRLEVGNDKEISHHTSHHVFRVSSTKDSRRWYIYITGAQFGQFVAVMEAAKYMQSHGALIRSITPLGTSKAHMFAENTYFHSANQVRSIVCAVPHVTIIAMLLFSLGPSKGSLSLVWK</sequence>
<accession>A0A8K0RCC2</accession>
<protein>
    <recommendedName>
        <fullName evidence="5">MYND-type domain-containing protein</fullName>
    </recommendedName>
</protein>
<reference evidence="6" key="1">
    <citation type="journal article" date="2021" name="Nat. Commun.">
        <title>Genetic determinants of endophytism in the Arabidopsis root mycobiome.</title>
        <authorList>
            <person name="Mesny F."/>
            <person name="Miyauchi S."/>
            <person name="Thiergart T."/>
            <person name="Pickel B."/>
            <person name="Atanasova L."/>
            <person name="Karlsson M."/>
            <person name="Huettel B."/>
            <person name="Barry K.W."/>
            <person name="Haridas S."/>
            <person name="Chen C."/>
            <person name="Bauer D."/>
            <person name="Andreopoulos W."/>
            <person name="Pangilinan J."/>
            <person name="LaButti K."/>
            <person name="Riley R."/>
            <person name="Lipzen A."/>
            <person name="Clum A."/>
            <person name="Drula E."/>
            <person name="Henrissat B."/>
            <person name="Kohler A."/>
            <person name="Grigoriev I.V."/>
            <person name="Martin F.M."/>
            <person name="Hacquard S."/>
        </authorList>
    </citation>
    <scope>NUCLEOTIDE SEQUENCE</scope>
    <source>
        <strain evidence="6">MPI-SDFR-AT-0120</strain>
    </source>
</reference>
<dbReference type="PROSITE" id="PS01360">
    <property type="entry name" value="ZF_MYND_1"/>
    <property type="match status" value="1"/>
</dbReference>
<dbReference type="SUPFAM" id="SSF144232">
    <property type="entry name" value="HIT/MYND zinc finger-like"/>
    <property type="match status" value="1"/>
</dbReference>
<evidence type="ECO:0000256" key="2">
    <source>
        <dbReference type="ARBA" id="ARBA00022771"/>
    </source>
</evidence>
<dbReference type="Gene3D" id="6.10.140.2220">
    <property type="match status" value="1"/>
</dbReference>
<feature type="domain" description="MYND-type" evidence="5">
    <location>
        <begin position="22"/>
        <end position="58"/>
    </location>
</feature>
<comment type="caution">
    <text evidence="6">The sequence shown here is derived from an EMBL/GenBank/DDBJ whole genome shotgun (WGS) entry which is preliminary data.</text>
</comment>
<gene>
    <name evidence="6" type="ORF">FB567DRAFT_277461</name>
</gene>
<keyword evidence="1" id="KW-0479">Metal-binding</keyword>
<evidence type="ECO:0000256" key="4">
    <source>
        <dbReference type="PROSITE-ProRule" id="PRU00134"/>
    </source>
</evidence>
<dbReference type="OrthoDB" id="432970at2759"/>
<organism evidence="6 7">
    <name type="scientific">Paraphoma chrysanthemicola</name>
    <dbReference type="NCBI Taxonomy" id="798071"/>
    <lineage>
        <taxon>Eukaryota</taxon>
        <taxon>Fungi</taxon>
        <taxon>Dikarya</taxon>
        <taxon>Ascomycota</taxon>
        <taxon>Pezizomycotina</taxon>
        <taxon>Dothideomycetes</taxon>
        <taxon>Pleosporomycetidae</taxon>
        <taxon>Pleosporales</taxon>
        <taxon>Pleosporineae</taxon>
        <taxon>Phaeosphaeriaceae</taxon>
        <taxon>Paraphoma</taxon>
    </lineage>
</organism>
<proteinExistence type="predicted"/>
<keyword evidence="3" id="KW-0862">Zinc</keyword>
<dbReference type="Pfam" id="PF01753">
    <property type="entry name" value="zf-MYND"/>
    <property type="match status" value="1"/>
</dbReference>
<dbReference type="EMBL" id="JAGMVJ010000004">
    <property type="protein sequence ID" value="KAH7091574.1"/>
    <property type="molecule type" value="Genomic_DNA"/>
</dbReference>
<keyword evidence="2 4" id="KW-0863">Zinc-finger</keyword>
<dbReference type="AlphaFoldDB" id="A0A8K0RCC2"/>
<dbReference type="GO" id="GO:0008270">
    <property type="term" value="F:zinc ion binding"/>
    <property type="evidence" value="ECO:0007669"/>
    <property type="project" value="UniProtKB-KW"/>
</dbReference>
<dbReference type="PROSITE" id="PS50865">
    <property type="entry name" value="ZF_MYND_2"/>
    <property type="match status" value="1"/>
</dbReference>
<evidence type="ECO:0000313" key="6">
    <source>
        <dbReference type="EMBL" id="KAH7091574.1"/>
    </source>
</evidence>
<keyword evidence="7" id="KW-1185">Reference proteome</keyword>
<evidence type="ECO:0000259" key="5">
    <source>
        <dbReference type="PROSITE" id="PS50865"/>
    </source>
</evidence>
<dbReference type="InterPro" id="IPR002893">
    <property type="entry name" value="Znf_MYND"/>
</dbReference>
<evidence type="ECO:0000256" key="1">
    <source>
        <dbReference type="ARBA" id="ARBA00022723"/>
    </source>
</evidence>
<name>A0A8K0RCC2_9PLEO</name>
<evidence type="ECO:0000313" key="7">
    <source>
        <dbReference type="Proteomes" id="UP000813461"/>
    </source>
</evidence>
<dbReference type="Proteomes" id="UP000813461">
    <property type="component" value="Unassembled WGS sequence"/>
</dbReference>